<sequence>IRNGRPGTIRGTVRGRRPHSAAFPPSLREHAPNHREARRAVIRHRRSTGRAEPEPKRRLLQQHRKESNEKIKNNNTKLPLLSRTQKTAAAMTAARHKQKQADDTRPLPVRLRLRPCDLPFGRSQQTTQTQPHVANKNGGQSALVKVLCWRLAGRIPWYPKKEAPLSRLLRCRLRRSLADDEVGTSGHRRRNNSIRRTTCVRF</sequence>
<evidence type="ECO:0000313" key="3">
    <source>
        <dbReference type="Proteomes" id="UP000001555"/>
    </source>
</evidence>
<dbReference type="InParanoid" id="A0A1S4LC05"/>
<dbReference type="VEuPathDB" id="VectorBase:ISCI011620"/>
<evidence type="ECO:0000256" key="1">
    <source>
        <dbReference type="SAM" id="MobiDB-lite"/>
    </source>
</evidence>
<accession>A0A1S4LC05</accession>
<name>A0A1S4LC05_IXOSC</name>
<feature type="compositionally biased region" description="Basic and acidic residues" evidence="1">
    <location>
        <begin position="27"/>
        <end position="39"/>
    </location>
</feature>
<dbReference type="VEuPathDB" id="VectorBase:ISCW011620"/>
<dbReference type="Proteomes" id="UP000001555">
    <property type="component" value="Unassembled WGS sequence"/>
</dbReference>
<reference evidence="2" key="2">
    <citation type="submission" date="2020-05" db="UniProtKB">
        <authorList>
            <consortium name="EnsemblMetazoa"/>
        </authorList>
    </citation>
    <scope>IDENTIFICATION</scope>
    <source>
        <strain evidence="2">wikel</strain>
    </source>
</reference>
<evidence type="ECO:0000313" key="2">
    <source>
        <dbReference type="EnsemblMetazoa" id="ISCW011620-PA"/>
    </source>
</evidence>
<dbReference type="EnsemblMetazoa" id="ISCW011620-RA">
    <property type="protein sequence ID" value="ISCW011620-PA"/>
    <property type="gene ID" value="ISCW011620"/>
</dbReference>
<proteinExistence type="predicted"/>
<organism evidence="2 3">
    <name type="scientific">Ixodes scapularis</name>
    <name type="common">Black-legged tick</name>
    <name type="synonym">Deer tick</name>
    <dbReference type="NCBI Taxonomy" id="6945"/>
    <lineage>
        <taxon>Eukaryota</taxon>
        <taxon>Metazoa</taxon>
        <taxon>Ecdysozoa</taxon>
        <taxon>Arthropoda</taxon>
        <taxon>Chelicerata</taxon>
        <taxon>Arachnida</taxon>
        <taxon>Acari</taxon>
        <taxon>Parasitiformes</taxon>
        <taxon>Ixodida</taxon>
        <taxon>Ixodoidea</taxon>
        <taxon>Ixodidae</taxon>
        <taxon>Ixodinae</taxon>
        <taxon>Ixodes</taxon>
    </lineage>
</organism>
<protein>
    <submittedName>
        <fullName evidence="2">Uncharacterized protein</fullName>
    </submittedName>
</protein>
<feature type="region of interest" description="Disordered" evidence="1">
    <location>
        <begin position="1"/>
        <end position="73"/>
    </location>
</feature>
<feature type="compositionally biased region" description="Basic and acidic residues" evidence="1">
    <location>
        <begin position="49"/>
        <end position="72"/>
    </location>
</feature>
<dbReference type="AlphaFoldDB" id="A0A1S4LC05"/>
<reference evidence="3" key="1">
    <citation type="submission" date="2008-03" db="EMBL/GenBank/DDBJ databases">
        <title>Annotation of Ixodes scapularis.</title>
        <authorList>
            <consortium name="Ixodes scapularis Genome Project Consortium"/>
            <person name="Caler E."/>
            <person name="Hannick L.I."/>
            <person name="Bidwell S."/>
            <person name="Joardar V."/>
            <person name="Thiagarajan M."/>
            <person name="Amedeo P."/>
            <person name="Galinsky K.J."/>
            <person name="Schobel S."/>
            <person name="Inman J."/>
            <person name="Hostetler J."/>
            <person name="Miller J."/>
            <person name="Hammond M."/>
            <person name="Megy K."/>
            <person name="Lawson D."/>
            <person name="Kodira C."/>
            <person name="Sutton G."/>
            <person name="Meyer J."/>
            <person name="Hill C.A."/>
            <person name="Birren B."/>
            <person name="Nene V."/>
            <person name="Collins F."/>
            <person name="Alarcon-Chaidez F."/>
            <person name="Wikel S."/>
            <person name="Strausberg R."/>
        </authorList>
    </citation>
    <scope>NUCLEOTIDE SEQUENCE [LARGE SCALE GENOMIC DNA]</scope>
    <source>
        <strain evidence="3">Wikel</strain>
    </source>
</reference>
<keyword evidence="3" id="KW-1185">Reference proteome</keyword>
<dbReference type="EMBL" id="ABJB010346348">
    <property type="status" value="NOT_ANNOTATED_CDS"/>
    <property type="molecule type" value="Genomic_DNA"/>
</dbReference>